<dbReference type="GO" id="GO:0005525">
    <property type="term" value="F:GTP binding"/>
    <property type="evidence" value="ECO:0007669"/>
    <property type="project" value="UniProtKB-UniRule"/>
</dbReference>
<organism evidence="8 9">
    <name type="scientific">Nonomuraea glycinis</name>
    <dbReference type="NCBI Taxonomy" id="2047744"/>
    <lineage>
        <taxon>Bacteria</taxon>
        <taxon>Bacillati</taxon>
        <taxon>Actinomycetota</taxon>
        <taxon>Actinomycetes</taxon>
        <taxon>Streptosporangiales</taxon>
        <taxon>Streptosporangiaceae</taxon>
        <taxon>Nonomuraea</taxon>
    </lineage>
</organism>
<keyword evidence="7" id="KW-0963">Cytoplasm</keyword>
<dbReference type="SMART" id="SM00788">
    <property type="entry name" value="Adenylsucc_synt"/>
    <property type="match status" value="1"/>
</dbReference>
<comment type="pathway">
    <text evidence="7">Purine metabolism; AMP biosynthesis via de novo pathway; AMP from IMP: step 1/2.</text>
</comment>
<evidence type="ECO:0000313" key="9">
    <source>
        <dbReference type="Proteomes" id="UP000660745"/>
    </source>
</evidence>
<name>A0A918E7X2_9ACTN</name>
<evidence type="ECO:0000256" key="6">
    <source>
        <dbReference type="ARBA" id="ARBA00023134"/>
    </source>
</evidence>
<comment type="caution">
    <text evidence="8">The sequence shown here is derived from an EMBL/GenBank/DDBJ whole genome shotgun (WGS) entry which is preliminary data.</text>
</comment>
<reference evidence="8" key="1">
    <citation type="journal article" date="2014" name="Int. J. Syst. Evol. Microbiol.">
        <title>Complete genome sequence of Corynebacterium casei LMG S-19264T (=DSM 44701T), isolated from a smear-ripened cheese.</title>
        <authorList>
            <consortium name="US DOE Joint Genome Institute (JGI-PGF)"/>
            <person name="Walter F."/>
            <person name="Albersmeier A."/>
            <person name="Kalinowski J."/>
            <person name="Ruckert C."/>
        </authorList>
    </citation>
    <scope>NUCLEOTIDE SEQUENCE</scope>
    <source>
        <strain evidence="8">CGMCC 4.7430</strain>
    </source>
</reference>
<comment type="subunit">
    <text evidence="7">Homodimer.</text>
</comment>
<dbReference type="Gene3D" id="1.10.300.10">
    <property type="entry name" value="Adenylosuccinate Synthetase, subunit A, domain 2"/>
    <property type="match status" value="1"/>
</dbReference>
<gene>
    <name evidence="7 8" type="primary">purA</name>
    <name evidence="8" type="ORF">GCM10012278_66440</name>
</gene>
<feature type="binding site" description="in other chain" evidence="7">
    <location>
        <position position="233"/>
    </location>
    <ligand>
        <name>IMP</name>
        <dbReference type="ChEBI" id="CHEBI:58053"/>
        <note>ligand shared between dimeric partners</note>
    </ligand>
</feature>
<comment type="cofactor">
    <cofactor evidence="7">
        <name>Mg(2+)</name>
        <dbReference type="ChEBI" id="CHEBI:18420"/>
    </cofactor>
    <text evidence="7">Binds 1 Mg(2+) ion per subunit.</text>
</comment>
<keyword evidence="3 7" id="KW-0547">Nucleotide-binding</keyword>
<keyword evidence="1 7" id="KW-0436">Ligase</keyword>
<sequence length="413" mass="43409">MIVADLGYGDAGKGTVVDWLCSHAGSREPVQAVVRFNGGAQAAHNVVLPDGRQHTFAQFGSGTMRGVPTYLSRYVVVDPLALSAEAAHLVSIGVRDPYGLVSVDREALVATPYHVAAGRRRELARGADRHGSCGMGVGETMAFALARPELAPRAGDCARPRVLAGKLRAVREALGVGGPPVEDCVAAYGAFASAVALTDDGHLPRLLRRGPVVFEGAQGVLLDERHGFHPYTTWSTTTFGNALDLLAGVGAARLGVLRTYTTRHGPGPLVTEDPTLELPERHNGTGPWQGAFRLGHFDAVAHRYALEAAGGCDGLALTHLDALVSRMCVGYEGGAPAVLEARVEEERALARQGALAARLLRERPVYGEPVTDWPAAVSEALGVPVVLGSWGATSRDKRLLTETGPHLSSGRAA</sequence>
<dbReference type="GO" id="GO:0005737">
    <property type="term" value="C:cytoplasm"/>
    <property type="evidence" value="ECO:0007669"/>
    <property type="project" value="UniProtKB-SubCell"/>
</dbReference>
<dbReference type="InterPro" id="IPR042111">
    <property type="entry name" value="Adenylosuccinate_synth_dom3"/>
</dbReference>
<reference evidence="8" key="2">
    <citation type="submission" date="2020-09" db="EMBL/GenBank/DDBJ databases">
        <authorList>
            <person name="Sun Q."/>
            <person name="Zhou Y."/>
        </authorList>
    </citation>
    <scope>NUCLEOTIDE SEQUENCE</scope>
    <source>
        <strain evidence="8">CGMCC 4.7430</strain>
    </source>
</reference>
<dbReference type="AlphaFoldDB" id="A0A918E7X2"/>
<dbReference type="InterPro" id="IPR042109">
    <property type="entry name" value="Adenylosuccinate_synth_dom1"/>
</dbReference>
<comment type="similarity">
    <text evidence="7">Belongs to the adenylosuccinate synthetase family.</text>
</comment>
<comment type="function">
    <text evidence="7">Plays an important role in the de novo pathway of purine nucleotide biosynthesis. Catalyzes the first committed step in the biosynthesis of AMP from IMP.</text>
</comment>
<comment type="caution">
    <text evidence="7">Lacks conserved residue(s) required for the propagation of feature annotation.</text>
</comment>
<feature type="binding site" description="in other chain" evidence="7">
    <location>
        <position position="218"/>
    </location>
    <ligand>
        <name>IMP</name>
        <dbReference type="ChEBI" id="CHEBI:58053"/>
        <note>ligand shared between dimeric partners</note>
    </ligand>
</feature>
<comment type="subcellular location">
    <subcellularLocation>
        <location evidence="7">Cytoplasm</location>
    </subcellularLocation>
</comment>
<dbReference type="InterPro" id="IPR027417">
    <property type="entry name" value="P-loop_NTPase"/>
</dbReference>
<dbReference type="GO" id="GO:0046040">
    <property type="term" value="P:IMP metabolic process"/>
    <property type="evidence" value="ECO:0007669"/>
    <property type="project" value="TreeGrafter"/>
</dbReference>
<feature type="binding site" evidence="7">
    <location>
        <begin position="389"/>
        <end position="391"/>
    </location>
    <ligand>
        <name>GTP</name>
        <dbReference type="ChEBI" id="CHEBI:37565"/>
    </ligand>
</feature>
<keyword evidence="2 7" id="KW-0479">Metal-binding</keyword>
<dbReference type="PANTHER" id="PTHR11846">
    <property type="entry name" value="ADENYLOSUCCINATE SYNTHETASE"/>
    <property type="match status" value="1"/>
</dbReference>
<accession>A0A918E7X2</accession>
<keyword evidence="9" id="KW-1185">Reference proteome</keyword>
<dbReference type="Pfam" id="PF00709">
    <property type="entry name" value="Adenylsucc_synt"/>
    <property type="match status" value="1"/>
</dbReference>
<feature type="binding site" evidence="7">
    <location>
        <begin position="319"/>
        <end position="321"/>
    </location>
    <ligand>
        <name>GTP</name>
        <dbReference type="ChEBI" id="CHEBI:37565"/>
    </ligand>
</feature>
<evidence type="ECO:0000256" key="2">
    <source>
        <dbReference type="ARBA" id="ARBA00022723"/>
    </source>
</evidence>
<dbReference type="GO" id="GO:0044208">
    <property type="term" value="P:'de novo' AMP biosynthetic process"/>
    <property type="evidence" value="ECO:0007669"/>
    <property type="project" value="UniProtKB-UniRule"/>
</dbReference>
<dbReference type="SUPFAM" id="SSF52540">
    <property type="entry name" value="P-loop containing nucleoside triphosphate hydrolases"/>
    <property type="match status" value="1"/>
</dbReference>
<dbReference type="Gene3D" id="3.40.440.10">
    <property type="entry name" value="Adenylosuccinate Synthetase, subunit A, domain 1"/>
    <property type="match status" value="1"/>
</dbReference>
<dbReference type="Proteomes" id="UP000660745">
    <property type="component" value="Unassembled WGS sequence"/>
</dbReference>
<evidence type="ECO:0000256" key="3">
    <source>
        <dbReference type="ARBA" id="ARBA00022741"/>
    </source>
</evidence>
<feature type="binding site" evidence="7">
    <location>
        <position position="10"/>
    </location>
    <ligand>
        <name>Mg(2+)</name>
        <dbReference type="ChEBI" id="CHEBI:18420"/>
    </ligand>
</feature>
<dbReference type="InterPro" id="IPR042110">
    <property type="entry name" value="Adenylosuccinate_synth_dom2"/>
</dbReference>
<dbReference type="EMBL" id="BMNK01000014">
    <property type="protein sequence ID" value="GGP13684.1"/>
    <property type="molecule type" value="Genomic_DNA"/>
</dbReference>
<protein>
    <recommendedName>
        <fullName evidence="7">Adenylosuccinate synthetase</fullName>
        <shortName evidence="7">AMPSase</shortName>
        <shortName evidence="7">AdSS</shortName>
        <ecNumber evidence="7">6.3.4.4</ecNumber>
    </recommendedName>
    <alternativeName>
        <fullName evidence="7">IMP--aspartate ligase</fullName>
    </alternativeName>
</protein>
<keyword evidence="4 7" id="KW-0658">Purine biosynthesis</keyword>
<evidence type="ECO:0000256" key="4">
    <source>
        <dbReference type="ARBA" id="ARBA00022755"/>
    </source>
</evidence>
<keyword evidence="6 7" id="KW-0342">GTP-binding</keyword>
<keyword evidence="5 7" id="KW-0460">Magnesium</keyword>
<evidence type="ECO:0000256" key="7">
    <source>
        <dbReference type="HAMAP-Rule" id="MF_00011"/>
    </source>
</evidence>
<proteinExistence type="inferred from homology"/>
<feature type="active site" description="Proton acceptor" evidence="7">
    <location>
        <position position="10"/>
    </location>
</feature>
<dbReference type="Gene3D" id="3.90.170.10">
    <property type="entry name" value="Adenylosuccinate Synthetase, subunit A, domain 3"/>
    <property type="match status" value="1"/>
</dbReference>
<evidence type="ECO:0000256" key="5">
    <source>
        <dbReference type="ARBA" id="ARBA00022842"/>
    </source>
</evidence>
<feature type="active site" description="Proton donor" evidence="7">
    <location>
        <position position="44"/>
    </location>
</feature>
<feature type="binding site" evidence="7">
    <location>
        <position position="147"/>
    </location>
    <ligand>
        <name>IMP</name>
        <dbReference type="ChEBI" id="CHEBI:58053"/>
        <note>ligand shared between dimeric partners</note>
    </ligand>
</feature>
<dbReference type="GO" id="GO:0004019">
    <property type="term" value="F:adenylosuccinate synthase activity"/>
    <property type="evidence" value="ECO:0007669"/>
    <property type="project" value="UniProtKB-UniRule"/>
</dbReference>
<dbReference type="GO" id="GO:0000287">
    <property type="term" value="F:magnesium ion binding"/>
    <property type="evidence" value="ECO:0007669"/>
    <property type="project" value="UniProtKB-UniRule"/>
</dbReference>
<comment type="catalytic activity">
    <reaction evidence="7">
        <text>IMP + L-aspartate + GTP = N(6)-(1,2-dicarboxyethyl)-AMP + GDP + phosphate + 2 H(+)</text>
        <dbReference type="Rhea" id="RHEA:15753"/>
        <dbReference type="ChEBI" id="CHEBI:15378"/>
        <dbReference type="ChEBI" id="CHEBI:29991"/>
        <dbReference type="ChEBI" id="CHEBI:37565"/>
        <dbReference type="ChEBI" id="CHEBI:43474"/>
        <dbReference type="ChEBI" id="CHEBI:57567"/>
        <dbReference type="ChEBI" id="CHEBI:58053"/>
        <dbReference type="ChEBI" id="CHEBI:58189"/>
        <dbReference type="EC" id="6.3.4.4"/>
    </reaction>
</comment>
<dbReference type="HAMAP" id="MF_00011">
    <property type="entry name" value="Adenylosucc_synth"/>
    <property type="match status" value="1"/>
</dbReference>
<dbReference type="InterPro" id="IPR001114">
    <property type="entry name" value="Adenylosuccinate_synthetase"/>
</dbReference>
<evidence type="ECO:0000256" key="1">
    <source>
        <dbReference type="ARBA" id="ARBA00022598"/>
    </source>
</evidence>
<dbReference type="PANTHER" id="PTHR11846:SF0">
    <property type="entry name" value="ADENYLOSUCCINATE SYNTHETASE"/>
    <property type="match status" value="1"/>
</dbReference>
<dbReference type="EC" id="6.3.4.4" evidence="7"/>
<evidence type="ECO:0000313" key="8">
    <source>
        <dbReference type="EMBL" id="GGP13684.1"/>
    </source>
</evidence>